<reference evidence="1" key="1">
    <citation type="submission" date="2014-07" db="EMBL/GenBank/DDBJ databases">
        <authorList>
            <person name="Hornung V.Bastian."/>
        </authorList>
    </citation>
    <scope>NUCLEOTIDE SEQUENCE</scope>
    <source>
        <strain evidence="1">PCE-S</strain>
    </source>
</reference>
<evidence type="ECO:0008006" key="2">
    <source>
        <dbReference type="Google" id="ProtNLM"/>
    </source>
</evidence>
<dbReference type="RefSeq" id="WP_208926444.1">
    <property type="nucleotide sequence ID" value="NZ_LK996017.1"/>
</dbReference>
<dbReference type="PATRIC" id="fig|49338.4.peg.5273"/>
<evidence type="ECO:0000313" key="1">
    <source>
        <dbReference type="EMBL" id="CDX04788.1"/>
    </source>
</evidence>
<sequence>MMIISWIFLILLMLYWVSDPGQPVPNAAPIKDASDVLRERYARGEIEFYEFEERLRVLKK</sequence>
<dbReference type="AlphaFoldDB" id="A0A098B7C8"/>
<dbReference type="EMBL" id="LK996017">
    <property type="protein sequence ID" value="CDX04788.1"/>
    <property type="molecule type" value="Genomic_DNA"/>
</dbReference>
<organism evidence="1">
    <name type="scientific">Desulfitobacterium hafniense</name>
    <name type="common">Desulfitobacterium frappieri</name>
    <dbReference type="NCBI Taxonomy" id="49338"/>
    <lineage>
        <taxon>Bacteria</taxon>
        <taxon>Bacillati</taxon>
        <taxon>Bacillota</taxon>
        <taxon>Clostridia</taxon>
        <taxon>Eubacteriales</taxon>
        <taxon>Desulfitobacteriaceae</taxon>
        <taxon>Desulfitobacterium</taxon>
    </lineage>
</organism>
<name>A0A098B7C8_DESHA</name>
<proteinExistence type="predicted"/>
<accession>A0A098B7C8</accession>
<protein>
    <recommendedName>
        <fullName evidence="2">SHOCT domain-containing protein</fullName>
    </recommendedName>
</protein>
<gene>
    <name evidence="1" type="ORF">DPCES_4902</name>
</gene>